<gene>
    <name evidence="2" type="ORF">METZ01_LOCUS497358</name>
</gene>
<dbReference type="InterPro" id="IPR016181">
    <property type="entry name" value="Acyl_CoA_acyltransferase"/>
</dbReference>
<name>A0A383DJL2_9ZZZZ</name>
<reference evidence="2" key="1">
    <citation type="submission" date="2018-05" db="EMBL/GenBank/DDBJ databases">
        <authorList>
            <person name="Lanie J.A."/>
            <person name="Ng W.-L."/>
            <person name="Kazmierczak K.M."/>
            <person name="Andrzejewski T.M."/>
            <person name="Davidsen T.M."/>
            <person name="Wayne K.J."/>
            <person name="Tettelin H."/>
            <person name="Glass J.I."/>
            <person name="Rusch D."/>
            <person name="Podicherti R."/>
            <person name="Tsui H.-C.T."/>
            <person name="Winkler M.E."/>
        </authorList>
    </citation>
    <scope>NUCLEOTIDE SEQUENCE</scope>
</reference>
<dbReference type="PANTHER" id="PTHR43415:SF3">
    <property type="entry name" value="GNAT-FAMILY ACETYLTRANSFERASE"/>
    <property type="match status" value="1"/>
</dbReference>
<protein>
    <recommendedName>
        <fullName evidence="1">N-acetyltransferase domain-containing protein</fullName>
    </recommendedName>
</protein>
<sequence>VLRDKVIQDAEKDYIWRCDPELAKLDAAYPLTMNYDRYLKIFEDQLRYPTPGSHHFAIEVTDGTFIGNCMYYDLDSVNKEAELGIVIGDRDYWSGAYGYDAVVTLLEHMFSVRNLKRVYLHTLEWNKRAQRCFSKCGFRSVREVRRMGLDFILMDTYREDWMDNGEQRLDDRWLFQSGSERSNTNEEG</sequence>
<dbReference type="Gene3D" id="3.40.630.30">
    <property type="match status" value="1"/>
</dbReference>
<feature type="domain" description="N-acetyltransferase" evidence="1">
    <location>
        <begin position="14"/>
        <end position="159"/>
    </location>
</feature>
<organism evidence="2">
    <name type="scientific">marine metagenome</name>
    <dbReference type="NCBI Taxonomy" id="408172"/>
    <lineage>
        <taxon>unclassified sequences</taxon>
        <taxon>metagenomes</taxon>
        <taxon>ecological metagenomes</taxon>
    </lineage>
</organism>
<dbReference type="GO" id="GO:0016747">
    <property type="term" value="F:acyltransferase activity, transferring groups other than amino-acyl groups"/>
    <property type="evidence" value="ECO:0007669"/>
    <property type="project" value="InterPro"/>
</dbReference>
<dbReference type="PROSITE" id="PS51186">
    <property type="entry name" value="GNAT"/>
    <property type="match status" value="1"/>
</dbReference>
<dbReference type="SUPFAM" id="SSF55729">
    <property type="entry name" value="Acyl-CoA N-acyltransferases (Nat)"/>
    <property type="match status" value="1"/>
</dbReference>
<evidence type="ECO:0000259" key="1">
    <source>
        <dbReference type="PROSITE" id="PS51186"/>
    </source>
</evidence>
<dbReference type="EMBL" id="UINC01217763">
    <property type="protein sequence ID" value="SVE44504.1"/>
    <property type="molecule type" value="Genomic_DNA"/>
</dbReference>
<dbReference type="InterPro" id="IPR000182">
    <property type="entry name" value="GNAT_dom"/>
</dbReference>
<feature type="non-terminal residue" evidence="2">
    <location>
        <position position="188"/>
    </location>
</feature>
<proteinExistence type="predicted"/>
<dbReference type="PANTHER" id="PTHR43415">
    <property type="entry name" value="SPERMIDINE N(1)-ACETYLTRANSFERASE"/>
    <property type="match status" value="1"/>
</dbReference>
<dbReference type="Pfam" id="PF13302">
    <property type="entry name" value="Acetyltransf_3"/>
    <property type="match status" value="1"/>
</dbReference>
<feature type="non-terminal residue" evidence="2">
    <location>
        <position position="1"/>
    </location>
</feature>
<accession>A0A383DJL2</accession>
<dbReference type="AlphaFoldDB" id="A0A383DJL2"/>
<evidence type="ECO:0000313" key="2">
    <source>
        <dbReference type="EMBL" id="SVE44504.1"/>
    </source>
</evidence>